<gene>
    <name evidence="2" type="ORF">K4G66_07010</name>
</gene>
<proteinExistence type="predicted"/>
<protein>
    <submittedName>
        <fullName evidence="2">Toxin-antitoxin system YwqK family antitoxin</fullName>
    </submittedName>
</protein>
<dbReference type="AlphaFoldDB" id="A0AA49GP53"/>
<reference evidence="2" key="1">
    <citation type="journal article" date="2023" name="Comput. Struct. Biotechnol. J.">
        <title>Discovery of a novel marine Bacteroidetes with a rich repertoire of carbohydrate-active enzymes.</title>
        <authorList>
            <person name="Chen B."/>
            <person name="Liu G."/>
            <person name="Chen Q."/>
            <person name="Wang H."/>
            <person name="Liu L."/>
            <person name="Tang K."/>
        </authorList>
    </citation>
    <scope>NUCLEOTIDE SEQUENCE</scope>
    <source>
        <strain evidence="2">TK19036</strain>
    </source>
</reference>
<evidence type="ECO:0000256" key="1">
    <source>
        <dbReference type="SAM" id="SignalP"/>
    </source>
</evidence>
<evidence type="ECO:0000313" key="2">
    <source>
        <dbReference type="EMBL" id="WKN38450.1"/>
    </source>
</evidence>
<dbReference type="Pfam" id="PF07661">
    <property type="entry name" value="MORN_2"/>
    <property type="match status" value="7"/>
</dbReference>
<dbReference type="EMBL" id="CP120682">
    <property type="protein sequence ID" value="WKN38450.1"/>
    <property type="molecule type" value="Genomic_DNA"/>
</dbReference>
<reference evidence="2" key="2">
    <citation type="journal article" date="2024" name="Antonie Van Leeuwenhoek">
        <title>Roseihalotalea indica gen. nov., sp. nov., a halophilic Bacteroidetes from mesopelagic Southwest Indian Ocean with higher carbohydrate metabolic potential.</title>
        <authorList>
            <person name="Chen B."/>
            <person name="Zhang M."/>
            <person name="Lin D."/>
            <person name="Ye J."/>
            <person name="Tang K."/>
        </authorList>
    </citation>
    <scope>NUCLEOTIDE SEQUENCE</scope>
    <source>
        <strain evidence="2">TK19036</strain>
    </source>
</reference>
<organism evidence="2">
    <name type="scientific">Roseihalotalea indica</name>
    <dbReference type="NCBI Taxonomy" id="2867963"/>
    <lineage>
        <taxon>Bacteria</taxon>
        <taxon>Pseudomonadati</taxon>
        <taxon>Bacteroidota</taxon>
        <taxon>Cytophagia</taxon>
        <taxon>Cytophagales</taxon>
        <taxon>Catalimonadaceae</taxon>
        <taxon>Roseihalotalea</taxon>
    </lineage>
</organism>
<feature type="chain" id="PRO_5041289918" evidence="1">
    <location>
        <begin position="29"/>
        <end position="632"/>
    </location>
</feature>
<sequence length="632" mass="72545">MVKQRWFISVIGLGTMVLSLALSQCGWAQDTVTLYYDHEARIPKETFQVAANDPSTLEGDYTEYFFNGAVKTKGTYQQNQANGYWEYFYENGQPKMRGELKDGRNQGVWEYFFENGRLEMKGVVNDSLREGPWTFYYENGALKSEGPFRQGQKLGLWKEYYEEGAVKVKATYQGDTTQYQEFYASGDLKLEGAEVKGLRQGLWKNYYENGSLRAEGRYEQGKRQDSWKFYYPNGQVSSVGDFLDGSSVGKWTYYYESGAISAEGAERDGVREGYWKLYHSNGDFKGEAVFNHGEGAYREYYPGGAVKVEGQLSNGIHQGKWQYFYEDGALEGEAAFTNGKGTYYGYYRDGTKKMKGTVENGERIGVWELYQPDGQLAGYYQSVYENDQPVFQALDGPNKTEVKDSAKVEVRNPDYLYRKKKNLRYFSPKINEMKRMILGVNPVALLVNRLPVSLEYYIQERLGHELEVGVLRDPFFTLDQKVELGQPYQRGFFVNFKQKFYHNDTRSGMFYFGHQLGLDYLYHYANVAEVDGDGVAVQSPQTALLAKEQSISYALLVGTRLMKDPDLIQPRTAKDRSGQGLTFDLFLGIGVGYRILHQQYEFNTLYNEAMKQLDQSHFHIPFYLGTTIGYAF</sequence>
<feature type="signal peptide" evidence="1">
    <location>
        <begin position="1"/>
        <end position="28"/>
    </location>
</feature>
<dbReference type="SUPFAM" id="SSF82185">
    <property type="entry name" value="Histone H3 K4-specific methyltransferase SET7/9 N-terminal domain"/>
    <property type="match status" value="3"/>
</dbReference>
<dbReference type="Gene3D" id="3.90.930.1">
    <property type="match status" value="2"/>
</dbReference>
<dbReference type="Gene3D" id="2.20.110.10">
    <property type="entry name" value="Histone H3 K4-specific methyltransferase SET7/9 N-terminal domain"/>
    <property type="match status" value="2"/>
</dbReference>
<accession>A0AA49GP53</accession>
<dbReference type="PANTHER" id="PTHR33706:SF1">
    <property type="entry name" value="TPR REPEAT PROTEIN"/>
    <property type="match status" value="1"/>
</dbReference>
<dbReference type="InterPro" id="IPR011652">
    <property type="entry name" value="MORN_2"/>
</dbReference>
<name>A0AA49GP53_9BACT</name>
<keyword evidence="1" id="KW-0732">Signal</keyword>
<dbReference type="PANTHER" id="PTHR33706">
    <property type="entry name" value="MORN VARIANT REPEAT PROTEIN"/>
    <property type="match status" value="1"/>
</dbReference>